<keyword evidence="2" id="KW-1185">Reference proteome</keyword>
<comment type="caution">
    <text evidence="1">The sequence shown here is derived from an EMBL/GenBank/DDBJ whole genome shotgun (WGS) entry which is preliminary data.</text>
</comment>
<protein>
    <submittedName>
        <fullName evidence="1">Uncharacterized protein</fullName>
    </submittedName>
</protein>
<dbReference type="Proteomes" id="UP001162162">
    <property type="component" value="Unassembled WGS sequence"/>
</dbReference>
<organism evidence="1 2">
    <name type="scientific">Aromia moschata</name>
    <dbReference type="NCBI Taxonomy" id="1265417"/>
    <lineage>
        <taxon>Eukaryota</taxon>
        <taxon>Metazoa</taxon>
        <taxon>Ecdysozoa</taxon>
        <taxon>Arthropoda</taxon>
        <taxon>Hexapoda</taxon>
        <taxon>Insecta</taxon>
        <taxon>Pterygota</taxon>
        <taxon>Neoptera</taxon>
        <taxon>Endopterygota</taxon>
        <taxon>Coleoptera</taxon>
        <taxon>Polyphaga</taxon>
        <taxon>Cucujiformia</taxon>
        <taxon>Chrysomeloidea</taxon>
        <taxon>Cerambycidae</taxon>
        <taxon>Cerambycinae</taxon>
        <taxon>Callichromatini</taxon>
        <taxon>Aromia</taxon>
    </lineage>
</organism>
<sequence>MTYKDMKGLKIQSNLQESILLHRDIAASMQELGHRVSRLDDAQLVKKPATLSEPSWFRWLPW</sequence>
<dbReference type="AlphaFoldDB" id="A0AAV8YU35"/>
<evidence type="ECO:0000313" key="2">
    <source>
        <dbReference type="Proteomes" id="UP001162162"/>
    </source>
</evidence>
<evidence type="ECO:0000313" key="1">
    <source>
        <dbReference type="EMBL" id="KAJ8954972.1"/>
    </source>
</evidence>
<accession>A0AAV8YU35</accession>
<proteinExistence type="predicted"/>
<gene>
    <name evidence="1" type="ORF">NQ318_000403</name>
</gene>
<dbReference type="EMBL" id="JAPWTK010000041">
    <property type="protein sequence ID" value="KAJ8954972.1"/>
    <property type="molecule type" value="Genomic_DNA"/>
</dbReference>
<name>A0AAV8YU35_9CUCU</name>
<reference evidence="1" key="1">
    <citation type="journal article" date="2023" name="Insect Mol. Biol.">
        <title>Genome sequencing provides insights into the evolution of gene families encoding plant cell wall-degrading enzymes in longhorned beetles.</title>
        <authorList>
            <person name="Shin N.R."/>
            <person name="Okamura Y."/>
            <person name="Kirsch R."/>
            <person name="Pauchet Y."/>
        </authorList>
    </citation>
    <scope>NUCLEOTIDE SEQUENCE</scope>
    <source>
        <strain evidence="1">AMC_N1</strain>
    </source>
</reference>